<feature type="transmembrane region" description="Helical" evidence="7">
    <location>
        <begin position="367"/>
        <end position="387"/>
    </location>
</feature>
<dbReference type="Gene3D" id="1.20.1530.10">
    <property type="entry name" value="Na+/H+ antiporter like domain"/>
    <property type="match status" value="1"/>
</dbReference>
<evidence type="ECO:0000256" key="5">
    <source>
        <dbReference type="ARBA" id="ARBA00022989"/>
    </source>
</evidence>
<reference evidence="8 9" key="2">
    <citation type="submission" date="2020-03" db="EMBL/GenBank/DDBJ databases">
        <title>Campylobacter portucalensis sp. nov., a new species of Campylobacter isolated from the reproductive tract of bulls.</title>
        <authorList>
            <person name="Silva M.F."/>
            <person name="Pereira G."/>
            <person name="Carneiro C."/>
            <person name="Hemphill A."/>
            <person name="Mateus L."/>
            <person name="Lopes-Da-Costa L."/>
            <person name="Silva E."/>
        </authorList>
    </citation>
    <scope>NUCLEOTIDE SEQUENCE [LARGE SCALE GENOMIC DNA]</scope>
    <source>
        <strain evidence="8 9">FMV-PI01</strain>
    </source>
</reference>
<keyword evidence="7" id="KW-0739">Sodium transport</keyword>
<reference evidence="8 9" key="1">
    <citation type="submission" date="2019-09" db="EMBL/GenBank/DDBJ databases">
        <authorList>
            <person name="Silva M."/>
            <person name="Pereira G."/>
            <person name="Lopes-Da-Costa L."/>
            <person name="Silva E."/>
        </authorList>
    </citation>
    <scope>NUCLEOTIDE SEQUENCE [LARGE SCALE GENOMIC DNA]</scope>
    <source>
        <strain evidence="8 9">FMV-PI01</strain>
    </source>
</reference>
<name>A0A6L5WJZ6_9BACT</name>
<proteinExistence type="inferred from homology"/>
<accession>A0A6L5WJZ6</accession>
<sequence length="397" mass="43993">MNKFIKKIFSSESSSGILLLFSAFLALVFVNLPGLDKFYEWFLHFKILPYTNETLNIKVDGSLHFWINDALMAIFFFSIGLELKAEMKEGQLKHFSQVLLPTFAAIGGVIFPAIIFAIINFGDSYAMKGWAIPTATDIAFAVGVLALLGKRVPTSLKIFVLTLAIMDDLCAILIIALFYSTQLQYIFLLLAFAVFALMLILAKFDVSKKLPYIILSILLWFFVLNSGVHATIAGVMAGFAIPLYNKNGNSMLKDILHKLSIPVNFIILPLFAFTNAGVNLHGLDASHLFGSVPIGIFLGLFLGKQIGVFLFSFLIIKLGYAYLPEKSNWKQLYAIAIICGIGFTMSLFVDNLAYYEFPDKFHGTDRLAILAGSLVSGFVGYFVAKIFGNNPDKTLKK</sequence>
<feature type="transmembrane region" description="Helical" evidence="7">
    <location>
        <begin position="185"/>
        <end position="202"/>
    </location>
</feature>
<keyword evidence="3" id="KW-0997">Cell inner membrane</keyword>
<dbReference type="InterPro" id="IPR023171">
    <property type="entry name" value="Na/H_antiporter_dom_sf"/>
</dbReference>
<dbReference type="NCBIfam" id="NF007112">
    <property type="entry name" value="PRK09561.1"/>
    <property type="match status" value="1"/>
</dbReference>
<comment type="caution">
    <text evidence="8">The sequence shown here is derived from an EMBL/GenBank/DDBJ whole genome shotgun (WGS) entry which is preliminary data.</text>
</comment>
<dbReference type="InterPro" id="IPR004670">
    <property type="entry name" value="NhaA"/>
</dbReference>
<dbReference type="EMBL" id="VWSJ01000019">
    <property type="protein sequence ID" value="MSN96577.1"/>
    <property type="molecule type" value="Genomic_DNA"/>
</dbReference>
<dbReference type="NCBIfam" id="NF007111">
    <property type="entry name" value="PRK09560.1"/>
    <property type="match status" value="1"/>
</dbReference>
<feature type="transmembrane region" description="Helical" evidence="7">
    <location>
        <begin position="130"/>
        <end position="149"/>
    </location>
</feature>
<feature type="transmembrane region" description="Helical" evidence="7">
    <location>
        <begin position="16"/>
        <end position="35"/>
    </location>
</feature>
<evidence type="ECO:0000256" key="4">
    <source>
        <dbReference type="ARBA" id="ARBA00022692"/>
    </source>
</evidence>
<feature type="transmembrane region" description="Helical" evidence="7">
    <location>
        <begin position="95"/>
        <end position="118"/>
    </location>
</feature>
<keyword evidence="6 7" id="KW-0472">Membrane</keyword>
<keyword evidence="5 7" id="KW-1133">Transmembrane helix</keyword>
<keyword evidence="7" id="KW-0915">Sodium</keyword>
<feature type="transmembrane region" description="Helical" evidence="7">
    <location>
        <begin position="214"/>
        <end position="241"/>
    </location>
</feature>
<dbReference type="GO" id="GO:0015385">
    <property type="term" value="F:sodium:proton antiporter activity"/>
    <property type="evidence" value="ECO:0007669"/>
    <property type="project" value="UniProtKB-UniRule"/>
</dbReference>
<keyword evidence="9" id="KW-1185">Reference proteome</keyword>
<dbReference type="Pfam" id="PF06965">
    <property type="entry name" value="Na_H_antiport_1"/>
    <property type="match status" value="1"/>
</dbReference>
<evidence type="ECO:0000256" key="7">
    <source>
        <dbReference type="HAMAP-Rule" id="MF_01844"/>
    </source>
</evidence>
<evidence type="ECO:0000313" key="9">
    <source>
        <dbReference type="Proteomes" id="UP000476338"/>
    </source>
</evidence>
<evidence type="ECO:0000256" key="3">
    <source>
        <dbReference type="ARBA" id="ARBA00022519"/>
    </source>
</evidence>
<feature type="transmembrane region" description="Helical" evidence="7">
    <location>
        <begin position="292"/>
        <end position="320"/>
    </location>
</feature>
<comment type="function">
    <text evidence="7">Na(+)/H(+) antiporter that extrudes sodium in exchange for external protons.</text>
</comment>
<keyword evidence="7" id="KW-0406">Ion transport</keyword>
<gene>
    <name evidence="7 8" type="primary">nhaA</name>
    <name evidence="8" type="ORF">F1B92_05260</name>
</gene>
<comment type="similarity">
    <text evidence="7">Belongs to the NhaA Na(+)/H(+) (TC 2.A.33) antiporter family.</text>
</comment>
<evidence type="ECO:0000256" key="6">
    <source>
        <dbReference type="ARBA" id="ARBA00023136"/>
    </source>
</evidence>
<organism evidence="8 9">
    <name type="scientific">Campylobacter portucalensis</name>
    <dbReference type="NCBI Taxonomy" id="2608384"/>
    <lineage>
        <taxon>Bacteria</taxon>
        <taxon>Pseudomonadati</taxon>
        <taxon>Campylobacterota</taxon>
        <taxon>Epsilonproteobacteria</taxon>
        <taxon>Campylobacterales</taxon>
        <taxon>Campylobacteraceae</taxon>
        <taxon>Campylobacter</taxon>
    </lineage>
</organism>
<feature type="transmembrane region" description="Helical" evidence="7">
    <location>
        <begin position="261"/>
        <end position="280"/>
    </location>
</feature>
<comment type="catalytic activity">
    <reaction evidence="7">
        <text>Na(+)(in) + 2 H(+)(out) = Na(+)(out) + 2 H(+)(in)</text>
        <dbReference type="Rhea" id="RHEA:29251"/>
        <dbReference type="ChEBI" id="CHEBI:15378"/>
        <dbReference type="ChEBI" id="CHEBI:29101"/>
    </reaction>
</comment>
<feature type="transmembrane region" description="Helical" evidence="7">
    <location>
        <begin position="63"/>
        <end position="83"/>
    </location>
</feature>
<dbReference type="NCBIfam" id="TIGR00773">
    <property type="entry name" value="NhaA"/>
    <property type="match status" value="1"/>
</dbReference>
<dbReference type="Proteomes" id="UP000476338">
    <property type="component" value="Unassembled WGS sequence"/>
</dbReference>
<protein>
    <recommendedName>
        <fullName evidence="7">Na(+)/H(+) antiporter NhaA</fullName>
    </recommendedName>
    <alternativeName>
        <fullName evidence="7">Sodium/proton antiporter NhaA</fullName>
    </alternativeName>
</protein>
<keyword evidence="2 7" id="KW-1003">Cell membrane</keyword>
<feature type="transmembrane region" description="Helical" evidence="7">
    <location>
        <begin position="158"/>
        <end position="179"/>
    </location>
</feature>
<dbReference type="AlphaFoldDB" id="A0A6L5WJZ6"/>
<evidence type="ECO:0000313" key="8">
    <source>
        <dbReference type="EMBL" id="MSN96577.1"/>
    </source>
</evidence>
<comment type="subcellular location">
    <subcellularLocation>
        <location evidence="1">Cell inner membrane</location>
        <topology evidence="1">Multi-pass membrane protein</topology>
    </subcellularLocation>
    <subcellularLocation>
        <location evidence="7">Cell membrane</location>
        <topology evidence="7">Multi-pass membrane protein</topology>
    </subcellularLocation>
</comment>
<keyword evidence="7" id="KW-0813">Transport</keyword>
<dbReference type="PANTHER" id="PTHR30341:SF0">
    <property type="entry name" value="NA(+)_H(+) ANTIPORTER NHAA"/>
    <property type="match status" value="1"/>
</dbReference>
<evidence type="ECO:0000256" key="1">
    <source>
        <dbReference type="ARBA" id="ARBA00004429"/>
    </source>
</evidence>
<keyword evidence="4 7" id="KW-0812">Transmembrane</keyword>
<dbReference type="PANTHER" id="PTHR30341">
    <property type="entry name" value="SODIUM ION/PROTON ANTIPORTER NHAA-RELATED"/>
    <property type="match status" value="1"/>
</dbReference>
<dbReference type="GO" id="GO:0006885">
    <property type="term" value="P:regulation of pH"/>
    <property type="evidence" value="ECO:0007669"/>
    <property type="project" value="UniProtKB-UniRule"/>
</dbReference>
<keyword evidence="7" id="KW-0050">Antiport</keyword>
<dbReference type="HAMAP" id="MF_01844">
    <property type="entry name" value="NhaA"/>
    <property type="match status" value="1"/>
</dbReference>
<feature type="transmembrane region" description="Helical" evidence="7">
    <location>
        <begin position="332"/>
        <end position="355"/>
    </location>
</feature>
<evidence type="ECO:0000256" key="2">
    <source>
        <dbReference type="ARBA" id="ARBA00022475"/>
    </source>
</evidence>
<dbReference type="GO" id="GO:0005886">
    <property type="term" value="C:plasma membrane"/>
    <property type="evidence" value="ECO:0007669"/>
    <property type="project" value="UniProtKB-SubCell"/>
</dbReference>